<dbReference type="PROSITE" id="PS51559">
    <property type="entry name" value="SAM_RMT2"/>
    <property type="match status" value="1"/>
</dbReference>
<evidence type="ECO:0000256" key="5">
    <source>
        <dbReference type="ARBA" id="ARBA00022679"/>
    </source>
</evidence>
<dbReference type="InterPro" id="IPR002110">
    <property type="entry name" value="Ankyrin_rpt"/>
</dbReference>
<dbReference type="Proteomes" id="UP000307440">
    <property type="component" value="Unassembled WGS sequence"/>
</dbReference>
<protein>
    <recommendedName>
        <fullName evidence="8">Arginine N-methyltransferase 2</fullName>
        <ecNumber evidence="8">2.1.1.-</ecNumber>
    </recommendedName>
</protein>
<comment type="subcellular location">
    <subcellularLocation>
        <location evidence="8">Cytoplasm</location>
    </subcellularLocation>
    <subcellularLocation>
        <location evidence="8">Nucleus</location>
    </subcellularLocation>
</comment>
<evidence type="ECO:0000256" key="1">
    <source>
        <dbReference type="ARBA" id="ARBA00002207"/>
    </source>
</evidence>
<dbReference type="PANTHER" id="PTHR32379">
    <property type="entry name" value="GUANIDINOACETATE N-METHYLTRANSFERASE"/>
    <property type="match status" value="1"/>
</dbReference>
<keyword evidence="3 8" id="KW-0963">Cytoplasm</keyword>
<dbReference type="Pfam" id="PF13857">
    <property type="entry name" value="Ank_5"/>
    <property type="match status" value="1"/>
</dbReference>
<sequence>MDDDDDEDSAATVFGEHLVYTILYPSSSETTDDNTTDDRKSSLDAIKEILDNGAPVWYQNQEEGTSPLHAAAYTKNPELAKILLERGAVWNAVDRWGHTAGDIALSFNDGETYTLIRDAGIRAELLLNLLSFKAHKESTSTNGGVNETNGLLLQEADTTAAGSTDAYLSSKLTYTVDDHGQKVCMVEAGEGEEVGVMMGWEEGIMKESVKRLCEGHPNAQGLRVLNVGFGLGIIDTLFQSLATPPKTHVIIEPHPDVLQHMKETGWYEKPGVTILQGKWQDFVGKEELYVSGGFDVVYTDTFSEDYAALHQFFEQVPDLLAGPDARFSFFNGLGATNALFYDVYTHVSELHLSDIGLDVEWSDVDVTDDVEDRWGKSREYFRLPTYRLPVAIIKSIQ</sequence>
<evidence type="ECO:0000256" key="4">
    <source>
        <dbReference type="ARBA" id="ARBA00022603"/>
    </source>
</evidence>
<name>A0A5C3LBL0_COPMA</name>
<dbReference type="GO" id="GO:0005737">
    <property type="term" value="C:cytoplasm"/>
    <property type="evidence" value="ECO:0007669"/>
    <property type="project" value="UniProtKB-SubCell"/>
</dbReference>
<dbReference type="GO" id="GO:0005634">
    <property type="term" value="C:nucleus"/>
    <property type="evidence" value="ECO:0007669"/>
    <property type="project" value="UniProtKB-SubCell"/>
</dbReference>
<dbReference type="InterPro" id="IPR036770">
    <property type="entry name" value="Ankyrin_rpt-contain_sf"/>
</dbReference>
<keyword evidence="12" id="KW-1185">Reference proteome</keyword>
<comment type="function">
    <text evidence="1 8">S-adenosyl-L-methionine-dependent protein-arginine N-methyltransferase that methylates the delta-nitrogen atom of arginine residues to form N5-methylarginine (type IV) in target proteins. Monomethylates ribosomal protein L12.</text>
</comment>
<dbReference type="InterPro" id="IPR026480">
    <property type="entry name" value="RMT2_dom"/>
</dbReference>
<keyword evidence="7 8" id="KW-0539">Nucleus</keyword>
<comment type="similarity">
    <text evidence="8">Belongs to the class I-like SAM-binding methyltransferase superfamily. RMT2 methyltransferase family.</text>
</comment>
<dbReference type="STRING" id="230819.A0A5C3LBL0"/>
<comment type="subunit">
    <text evidence="2 8">Monomer.</text>
</comment>
<keyword evidence="4 8" id="KW-0489">Methyltransferase</keyword>
<keyword evidence="5 8" id="KW-0808">Transferase</keyword>
<evidence type="ECO:0000313" key="11">
    <source>
        <dbReference type="EMBL" id="TFK25698.1"/>
    </source>
</evidence>
<accession>A0A5C3LBL0</accession>
<dbReference type="SMART" id="SM00248">
    <property type="entry name" value="ANK"/>
    <property type="match status" value="1"/>
</dbReference>
<dbReference type="Gene3D" id="1.25.40.20">
    <property type="entry name" value="Ankyrin repeat-containing domain"/>
    <property type="match status" value="1"/>
</dbReference>
<proteinExistence type="inferred from homology"/>
<dbReference type="InterPro" id="IPR029063">
    <property type="entry name" value="SAM-dependent_MTases_sf"/>
</dbReference>
<dbReference type="GO" id="GO:0032259">
    <property type="term" value="P:methylation"/>
    <property type="evidence" value="ECO:0007669"/>
    <property type="project" value="UniProtKB-KW"/>
</dbReference>
<organism evidence="11 12">
    <name type="scientific">Coprinopsis marcescibilis</name>
    <name type="common">Agaric fungus</name>
    <name type="synonym">Psathyrella marcescibilis</name>
    <dbReference type="NCBI Taxonomy" id="230819"/>
    <lineage>
        <taxon>Eukaryota</taxon>
        <taxon>Fungi</taxon>
        <taxon>Dikarya</taxon>
        <taxon>Basidiomycota</taxon>
        <taxon>Agaricomycotina</taxon>
        <taxon>Agaricomycetes</taxon>
        <taxon>Agaricomycetidae</taxon>
        <taxon>Agaricales</taxon>
        <taxon>Agaricineae</taxon>
        <taxon>Psathyrellaceae</taxon>
        <taxon>Coprinopsis</taxon>
    </lineage>
</organism>
<evidence type="ECO:0000259" key="10">
    <source>
        <dbReference type="PROSITE" id="PS51559"/>
    </source>
</evidence>
<evidence type="ECO:0000256" key="7">
    <source>
        <dbReference type="ARBA" id="ARBA00023242"/>
    </source>
</evidence>
<dbReference type="Gene3D" id="3.40.50.150">
    <property type="entry name" value="Vaccinia Virus protein VP39"/>
    <property type="match status" value="1"/>
</dbReference>
<evidence type="ECO:0000256" key="8">
    <source>
        <dbReference type="PIRNR" id="PIRNR038148"/>
    </source>
</evidence>
<keyword evidence="6" id="KW-0949">S-adenosyl-L-methionine</keyword>
<dbReference type="PIRSF" id="PIRSF038148">
    <property type="entry name" value="Arginine_N-mtfrase-2"/>
    <property type="match status" value="1"/>
</dbReference>
<feature type="domain" description="RMT2" evidence="10">
    <location>
        <begin position="158"/>
        <end position="397"/>
    </location>
</feature>
<gene>
    <name evidence="11" type="ORF">FA15DRAFT_589875</name>
</gene>
<evidence type="ECO:0000256" key="6">
    <source>
        <dbReference type="ARBA" id="ARBA00022691"/>
    </source>
</evidence>
<dbReference type="InterPro" id="IPR017408">
    <property type="entry name" value="Arginine_N-MeTrfase_2"/>
</dbReference>
<dbReference type="AlphaFoldDB" id="A0A5C3LBL0"/>
<dbReference type="PANTHER" id="PTHR32379:SF1">
    <property type="entry name" value="GUANIDINOACETATE N-METHYLTRANSFERASE"/>
    <property type="match status" value="1"/>
</dbReference>
<dbReference type="SUPFAM" id="SSF53335">
    <property type="entry name" value="S-adenosyl-L-methionine-dependent methyltransferases"/>
    <property type="match status" value="1"/>
</dbReference>
<dbReference type="OrthoDB" id="19014at2759"/>
<dbReference type="EC" id="2.1.1.-" evidence="8"/>
<dbReference type="EMBL" id="ML210183">
    <property type="protein sequence ID" value="TFK25698.1"/>
    <property type="molecule type" value="Genomic_DNA"/>
</dbReference>
<dbReference type="InterPro" id="IPR051038">
    <property type="entry name" value="RMT2/GAMT_Mtase"/>
</dbReference>
<evidence type="ECO:0000256" key="3">
    <source>
        <dbReference type="ARBA" id="ARBA00022490"/>
    </source>
</evidence>
<reference evidence="11 12" key="1">
    <citation type="journal article" date="2019" name="Nat. Ecol. Evol.">
        <title>Megaphylogeny resolves global patterns of mushroom evolution.</title>
        <authorList>
            <person name="Varga T."/>
            <person name="Krizsan K."/>
            <person name="Foldi C."/>
            <person name="Dima B."/>
            <person name="Sanchez-Garcia M."/>
            <person name="Sanchez-Ramirez S."/>
            <person name="Szollosi G.J."/>
            <person name="Szarkandi J.G."/>
            <person name="Papp V."/>
            <person name="Albert L."/>
            <person name="Andreopoulos W."/>
            <person name="Angelini C."/>
            <person name="Antonin V."/>
            <person name="Barry K.W."/>
            <person name="Bougher N.L."/>
            <person name="Buchanan P."/>
            <person name="Buyck B."/>
            <person name="Bense V."/>
            <person name="Catcheside P."/>
            <person name="Chovatia M."/>
            <person name="Cooper J."/>
            <person name="Damon W."/>
            <person name="Desjardin D."/>
            <person name="Finy P."/>
            <person name="Geml J."/>
            <person name="Haridas S."/>
            <person name="Hughes K."/>
            <person name="Justo A."/>
            <person name="Karasinski D."/>
            <person name="Kautmanova I."/>
            <person name="Kiss B."/>
            <person name="Kocsube S."/>
            <person name="Kotiranta H."/>
            <person name="LaButti K.M."/>
            <person name="Lechner B.E."/>
            <person name="Liimatainen K."/>
            <person name="Lipzen A."/>
            <person name="Lukacs Z."/>
            <person name="Mihaltcheva S."/>
            <person name="Morgado L.N."/>
            <person name="Niskanen T."/>
            <person name="Noordeloos M.E."/>
            <person name="Ohm R.A."/>
            <person name="Ortiz-Santana B."/>
            <person name="Ovrebo C."/>
            <person name="Racz N."/>
            <person name="Riley R."/>
            <person name="Savchenko A."/>
            <person name="Shiryaev A."/>
            <person name="Soop K."/>
            <person name="Spirin V."/>
            <person name="Szebenyi C."/>
            <person name="Tomsovsky M."/>
            <person name="Tulloss R.E."/>
            <person name="Uehling J."/>
            <person name="Grigoriev I.V."/>
            <person name="Vagvolgyi C."/>
            <person name="Papp T."/>
            <person name="Martin F.M."/>
            <person name="Miettinen O."/>
            <person name="Hibbett D.S."/>
            <person name="Nagy L.G."/>
        </authorList>
    </citation>
    <scope>NUCLEOTIDE SEQUENCE [LARGE SCALE GENOMIC DNA]</scope>
    <source>
        <strain evidence="11 12">CBS 121175</strain>
    </source>
</reference>
<keyword evidence="9" id="KW-0040">ANK repeat</keyword>
<feature type="repeat" description="ANK" evidence="9">
    <location>
        <begin position="63"/>
        <end position="95"/>
    </location>
</feature>
<dbReference type="PROSITE" id="PS50088">
    <property type="entry name" value="ANK_REPEAT"/>
    <property type="match status" value="1"/>
</dbReference>
<evidence type="ECO:0000256" key="9">
    <source>
        <dbReference type="PROSITE-ProRule" id="PRU00023"/>
    </source>
</evidence>
<evidence type="ECO:0000256" key="2">
    <source>
        <dbReference type="ARBA" id="ARBA00011245"/>
    </source>
</evidence>
<dbReference type="GO" id="GO:0019702">
    <property type="term" value="F:protein arginine N5-methyltransferase activity"/>
    <property type="evidence" value="ECO:0007669"/>
    <property type="project" value="TreeGrafter"/>
</dbReference>
<dbReference type="PROSITE" id="PS50297">
    <property type="entry name" value="ANK_REP_REGION"/>
    <property type="match status" value="1"/>
</dbReference>
<dbReference type="SUPFAM" id="SSF48403">
    <property type="entry name" value="Ankyrin repeat"/>
    <property type="match status" value="1"/>
</dbReference>
<evidence type="ECO:0000313" key="12">
    <source>
        <dbReference type="Proteomes" id="UP000307440"/>
    </source>
</evidence>